<dbReference type="InterPro" id="IPR019757">
    <property type="entry name" value="Pept_S26A_signal_pept_1_Lys-AS"/>
</dbReference>
<dbReference type="GO" id="GO:0009003">
    <property type="term" value="F:signal peptidase activity"/>
    <property type="evidence" value="ECO:0007669"/>
    <property type="project" value="UniProtKB-EC"/>
</dbReference>
<feature type="active site" evidence="7">
    <location>
        <position position="80"/>
    </location>
</feature>
<comment type="similarity">
    <text evidence="2 9">Belongs to the peptidase S26 family.</text>
</comment>
<dbReference type="PROSITE" id="PS00760">
    <property type="entry name" value="SPASE_I_2"/>
    <property type="match status" value="1"/>
</dbReference>
<evidence type="ECO:0000256" key="9">
    <source>
        <dbReference type="RuleBase" id="RU362042"/>
    </source>
</evidence>
<gene>
    <name evidence="11" type="ORF">C8N29_10553</name>
</gene>
<evidence type="ECO:0000313" key="11">
    <source>
        <dbReference type="EMBL" id="PTQ89729.1"/>
    </source>
</evidence>
<dbReference type="GO" id="GO:0006465">
    <property type="term" value="P:signal peptide processing"/>
    <property type="evidence" value="ECO:0007669"/>
    <property type="project" value="InterPro"/>
</dbReference>
<protein>
    <recommendedName>
        <fullName evidence="4 8">Signal peptidase I</fullName>
        <ecNumber evidence="3 8">3.4.21.89</ecNumber>
    </recommendedName>
</protein>
<organism evidence="11 12">
    <name type="scientific">Agitococcus lubricus</name>
    <dbReference type="NCBI Taxonomy" id="1077255"/>
    <lineage>
        <taxon>Bacteria</taxon>
        <taxon>Pseudomonadati</taxon>
        <taxon>Pseudomonadota</taxon>
        <taxon>Gammaproteobacteria</taxon>
        <taxon>Moraxellales</taxon>
        <taxon>Moraxellaceae</taxon>
        <taxon>Agitococcus</taxon>
    </lineage>
</organism>
<comment type="subcellular location">
    <subcellularLocation>
        <location evidence="9">Membrane</location>
        <topology evidence="9">Multi-pass membrane protein</topology>
    </subcellularLocation>
</comment>
<evidence type="ECO:0000256" key="8">
    <source>
        <dbReference type="RuleBase" id="RU003993"/>
    </source>
</evidence>
<dbReference type="Pfam" id="PF10502">
    <property type="entry name" value="Peptidase_S26"/>
    <property type="match status" value="1"/>
</dbReference>
<evidence type="ECO:0000256" key="7">
    <source>
        <dbReference type="PIRSR" id="PIRSR600223-1"/>
    </source>
</evidence>
<dbReference type="RefSeq" id="WP_107865247.1">
    <property type="nucleotide sequence ID" value="NZ_QAON01000005.1"/>
</dbReference>
<evidence type="ECO:0000256" key="1">
    <source>
        <dbReference type="ARBA" id="ARBA00000677"/>
    </source>
</evidence>
<dbReference type="PANTHER" id="PTHR43390">
    <property type="entry name" value="SIGNAL PEPTIDASE I"/>
    <property type="match status" value="1"/>
</dbReference>
<dbReference type="EC" id="3.4.21.89" evidence="3 8"/>
<dbReference type="AlphaFoldDB" id="A0A2T5J064"/>
<dbReference type="NCBIfam" id="TIGR02227">
    <property type="entry name" value="sigpep_I_bact"/>
    <property type="match status" value="1"/>
</dbReference>
<dbReference type="PROSITE" id="PS00501">
    <property type="entry name" value="SPASE_I_1"/>
    <property type="match status" value="1"/>
</dbReference>
<keyword evidence="8" id="KW-0472">Membrane</keyword>
<dbReference type="OrthoDB" id="9802919at2"/>
<dbReference type="InterPro" id="IPR019756">
    <property type="entry name" value="Pept_S26A_signal_pept_1_Ser-AS"/>
</dbReference>
<feature type="transmembrane region" description="Helical" evidence="8">
    <location>
        <begin position="6"/>
        <end position="27"/>
    </location>
</feature>
<evidence type="ECO:0000256" key="6">
    <source>
        <dbReference type="ARBA" id="ARBA00022801"/>
    </source>
</evidence>
<dbReference type="GO" id="GO:0016020">
    <property type="term" value="C:membrane"/>
    <property type="evidence" value="ECO:0007669"/>
    <property type="project" value="UniProtKB-SubCell"/>
</dbReference>
<dbReference type="GO" id="GO:0004252">
    <property type="term" value="F:serine-type endopeptidase activity"/>
    <property type="evidence" value="ECO:0007669"/>
    <property type="project" value="InterPro"/>
</dbReference>
<dbReference type="InterPro" id="IPR019758">
    <property type="entry name" value="Pept_S26A_signal_pept_1_CS"/>
</dbReference>
<evidence type="ECO:0000259" key="10">
    <source>
        <dbReference type="Pfam" id="PF10502"/>
    </source>
</evidence>
<evidence type="ECO:0000256" key="4">
    <source>
        <dbReference type="ARBA" id="ARBA00019232"/>
    </source>
</evidence>
<feature type="active site" evidence="7">
    <location>
        <position position="135"/>
    </location>
</feature>
<dbReference type="PRINTS" id="PR00727">
    <property type="entry name" value="LEADERPTASE"/>
</dbReference>
<keyword evidence="5 8" id="KW-0645">Protease</keyword>
<keyword evidence="12" id="KW-1185">Reference proteome</keyword>
<dbReference type="PROSITE" id="PS00761">
    <property type="entry name" value="SPASE_I_3"/>
    <property type="match status" value="1"/>
</dbReference>
<dbReference type="Proteomes" id="UP000244223">
    <property type="component" value="Unassembled WGS sequence"/>
</dbReference>
<evidence type="ECO:0000256" key="5">
    <source>
        <dbReference type="ARBA" id="ARBA00022670"/>
    </source>
</evidence>
<keyword evidence="8" id="KW-1133">Transmembrane helix</keyword>
<sequence>MDFDFSLILTAVTLLAAVICLADKLFFKQHKSPKQLAQYEGKEYKEHIIIEYAYSFFPVLAIVWVLRSFLFEPFTIPSGSMLPTLEVGDYILVNKYTYGLRLPVVGTEILAMNKPQRGEVMVFKFPPKPSMNFIKRVVGLPGDKIKFKNDTLYINGQAVQRELIKQEPAVQPWEQYFREVLGSHIHLTRQEVGSYPAGKEWSITVPEGHYFMMGDNRDNSNDSRFWGPVPEANIVGRAVYVWTHKEPGFNLPSFHRNGAIN</sequence>
<evidence type="ECO:0000256" key="2">
    <source>
        <dbReference type="ARBA" id="ARBA00009370"/>
    </source>
</evidence>
<dbReference type="InterPro" id="IPR036286">
    <property type="entry name" value="LexA/Signal_pep-like_sf"/>
</dbReference>
<comment type="caution">
    <text evidence="11">The sequence shown here is derived from an EMBL/GenBank/DDBJ whole genome shotgun (WGS) entry which is preliminary data.</text>
</comment>
<evidence type="ECO:0000256" key="3">
    <source>
        <dbReference type="ARBA" id="ARBA00013208"/>
    </source>
</evidence>
<keyword evidence="6 8" id="KW-0378">Hydrolase</keyword>
<name>A0A2T5J064_9GAMM</name>
<dbReference type="InterPro" id="IPR000223">
    <property type="entry name" value="Pept_S26A_signal_pept_1"/>
</dbReference>
<dbReference type="CDD" id="cd06530">
    <property type="entry name" value="S26_SPase_I"/>
    <property type="match status" value="1"/>
</dbReference>
<dbReference type="Gene3D" id="2.10.109.10">
    <property type="entry name" value="Umud Fragment, subunit A"/>
    <property type="match status" value="1"/>
</dbReference>
<dbReference type="InterPro" id="IPR019533">
    <property type="entry name" value="Peptidase_S26"/>
</dbReference>
<comment type="catalytic activity">
    <reaction evidence="1 8">
        <text>Cleavage of hydrophobic, N-terminal signal or leader sequences from secreted and periplasmic proteins.</text>
        <dbReference type="EC" id="3.4.21.89"/>
    </reaction>
</comment>
<reference evidence="11 12" key="1">
    <citation type="submission" date="2018-04" db="EMBL/GenBank/DDBJ databases">
        <title>Genomic Encyclopedia of Archaeal and Bacterial Type Strains, Phase II (KMG-II): from individual species to whole genera.</title>
        <authorList>
            <person name="Goeker M."/>
        </authorList>
    </citation>
    <scope>NUCLEOTIDE SEQUENCE [LARGE SCALE GENOMIC DNA]</scope>
    <source>
        <strain evidence="11 12">DSM 5822</strain>
    </source>
</reference>
<accession>A0A2T5J064</accession>
<feature type="transmembrane region" description="Helical" evidence="8">
    <location>
        <begin position="48"/>
        <end position="66"/>
    </location>
</feature>
<keyword evidence="8" id="KW-0812">Transmembrane</keyword>
<dbReference type="SUPFAM" id="SSF51306">
    <property type="entry name" value="LexA/Signal peptidase"/>
    <property type="match status" value="1"/>
</dbReference>
<feature type="domain" description="Peptidase S26" evidence="10">
    <location>
        <begin position="50"/>
        <end position="242"/>
    </location>
</feature>
<evidence type="ECO:0000313" key="12">
    <source>
        <dbReference type="Proteomes" id="UP000244223"/>
    </source>
</evidence>
<dbReference type="PANTHER" id="PTHR43390:SF1">
    <property type="entry name" value="CHLOROPLAST PROCESSING PEPTIDASE"/>
    <property type="match status" value="1"/>
</dbReference>
<proteinExistence type="inferred from homology"/>
<dbReference type="EMBL" id="QAON01000005">
    <property type="protein sequence ID" value="PTQ89729.1"/>
    <property type="molecule type" value="Genomic_DNA"/>
</dbReference>